<comment type="pathway">
    <text evidence="2">Lipid metabolism; polyunsaturated fatty acid biosynthesis.</text>
</comment>
<dbReference type="InterPro" id="IPR036400">
    <property type="entry name" value="Cyt_B5-like_heme/steroid_sf"/>
</dbReference>
<feature type="transmembrane region" description="Helical" evidence="12">
    <location>
        <begin position="157"/>
        <end position="178"/>
    </location>
</feature>
<dbReference type="Pfam" id="PF00487">
    <property type="entry name" value="FA_desaturase"/>
    <property type="match status" value="1"/>
</dbReference>
<evidence type="ECO:0000313" key="15">
    <source>
        <dbReference type="Proteomes" id="UP000562415"/>
    </source>
</evidence>
<evidence type="ECO:0000259" key="13">
    <source>
        <dbReference type="PROSITE" id="PS50255"/>
    </source>
</evidence>
<sequence length="453" mass="52622">MGKGGEKGGGSGEPEAQLRFYTWEEIQKRNLKTDKWLVIERKVYNVTKWVNRHPGGRRVISHWAGEDATDAFQAFHINPTLVQKFLKPLLIGELAPGEPSQDRDKKSQLVEDFRTLRKTAEDMDLFRANPLFFSLYLGHILVMEVLAWLMVSYFGNGWITTLILSFILTTSQAQAGWLQHDFGHLSVFKKSSWNHIVHKFIIGHLKGASANWWNHRHFQHHAKPNIFKKDPDVNMLHVFVLGDTQPVEYGKKKLKYLPYNHQHEYFFFRFALLSLFPLLTCCLMPTHGLDPSRVLQATLFLPSLLGRISPLSPLHLPPIPICNINCSAFLPVCFGRFLESHWFVWVTQMNHIPMEIDSDKHRDWLSSQMAATCNIEQSFFNDWFTGHLNFQIEHHLFPTMPRHNFWKVKPLVKSLCAKHGVQYEEKPLGEAFVDIVRSLKKSGYLWLDAYLHE</sequence>
<feature type="non-terminal residue" evidence="14">
    <location>
        <position position="453"/>
    </location>
</feature>
<dbReference type="GO" id="GO:0016020">
    <property type="term" value="C:membrane"/>
    <property type="evidence" value="ECO:0007669"/>
    <property type="project" value="UniProtKB-SubCell"/>
</dbReference>
<dbReference type="EMBL" id="VYZH01004079">
    <property type="protein sequence ID" value="NWS47764.1"/>
    <property type="molecule type" value="Genomic_DNA"/>
</dbReference>
<accession>A0A7K5FSA7</accession>
<evidence type="ECO:0000256" key="10">
    <source>
        <dbReference type="ARBA" id="ARBA00023136"/>
    </source>
</evidence>
<evidence type="ECO:0000256" key="9">
    <source>
        <dbReference type="ARBA" id="ARBA00023098"/>
    </source>
</evidence>
<comment type="subcellular location">
    <subcellularLocation>
        <location evidence="1">Membrane</location>
        <topology evidence="1">Multi-pass membrane protein</topology>
    </subcellularLocation>
</comment>
<dbReference type="InterPro" id="IPR005804">
    <property type="entry name" value="FA_desaturase_dom"/>
</dbReference>
<keyword evidence="9" id="KW-0443">Lipid metabolism</keyword>
<keyword evidence="8" id="KW-0560">Oxidoreductase</keyword>
<feature type="transmembrane region" description="Helical" evidence="12">
    <location>
        <begin position="266"/>
        <end position="286"/>
    </location>
</feature>
<dbReference type="GO" id="GO:0006636">
    <property type="term" value="P:unsaturated fatty acid biosynthetic process"/>
    <property type="evidence" value="ECO:0007669"/>
    <property type="project" value="UniProtKB-UniPathway"/>
</dbReference>
<dbReference type="PROSITE" id="PS50255">
    <property type="entry name" value="CYTOCHROME_B5_2"/>
    <property type="match status" value="1"/>
</dbReference>
<keyword evidence="11" id="KW-0275">Fatty acid biosynthesis</keyword>
<evidence type="ECO:0000256" key="11">
    <source>
        <dbReference type="ARBA" id="ARBA00023160"/>
    </source>
</evidence>
<evidence type="ECO:0000256" key="1">
    <source>
        <dbReference type="ARBA" id="ARBA00004141"/>
    </source>
</evidence>
<keyword evidence="10 12" id="KW-0472">Membrane</keyword>
<dbReference type="GO" id="GO:0016717">
    <property type="term" value="F:oxidoreductase activity, acting on paired donors, with oxidation of a pair of donors resulting in the reduction of molecular oxygen to two molecules of water"/>
    <property type="evidence" value="ECO:0007669"/>
    <property type="project" value="TreeGrafter"/>
</dbReference>
<dbReference type="CDD" id="cd03506">
    <property type="entry name" value="Delta6-FADS-like"/>
    <property type="match status" value="1"/>
</dbReference>
<keyword evidence="4" id="KW-0444">Lipid biosynthesis</keyword>
<dbReference type="InterPro" id="IPR012171">
    <property type="entry name" value="Fatty_acid_desaturase"/>
</dbReference>
<dbReference type="SUPFAM" id="SSF55856">
    <property type="entry name" value="Cytochrome b5-like heme/steroid binding domain"/>
    <property type="match status" value="1"/>
</dbReference>
<feature type="non-terminal residue" evidence="14">
    <location>
        <position position="1"/>
    </location>
</feature>
<reference evidence="14 15" key="1">
    <citation type="submission" date="2019-09" db="EMBL/GenBank/DDBJ databases">
        <title>Bird 10,000 Genomes (B10K) Project - Family phase.</title>
        <authorList>
            <person name="Zhang G."/>
        </authorList>
    </citation>
    <scope>NUCLEOTIDE SEQUENCE [LARGE SCALE GENOMIC DNA]</scope>
    <source>
        <strain evidence="14">B10K-DU-017-47</strain>
    </source>
</reference>
<evidence type="ECO:0000256" key="5">
    <source>
        <dbReference type="ARBA" id="ARBA00022692"/>
    </source>
</evidence>
<protein>
    <submittedName>
        <fullName evidence="14">FADS2 desaturase</fullName>
    </submittedName>
</protein>
<dbReference type="PANTHER" id="PTHR19353:SF12">
    <property type="entry name" value="ACYL-COA 6-DESATURASE"/>
    <property type="match status" value="1"/>
</dbReference>
<evidence type="ECO:0000256" key="8">
    <source>
        <dbReference type="ARBA" id="ARBA00023002"/>
    </source>
</evidence>
<dbReference type="OrthoDB" id="260091at2759"/>
<keyword evidence="6" id="KW-0276">Fatty acid metabolism</keyword>
<dbReference type="Proteomes" id="UP000562415">
    <property type="component" value="Unassembled WGS sequence"/>
</dbReference>
<dbReference type="PANTHER" id="PTHR19353">
    <property type="entry name" value="FATTY ACID DESATURASE 2"/>
    <property type="match status" value="1"/>
</dbReference>
<keyword evidence="15" id="KW-1185">Reference proteome</keyword>
<feature type="domain" description="Cytochrome b5 heme-binding" evidence="13">
    <location>
        <begin position="18"/>
        <end position="95"/>
    </location>
</feature>
<evidence type="ECO:0000256" key="7">
    <source>
        <dbReference type="ARBA" id="ARBA00022989"/>
    </source>
</evidence>
<evidence type="ECO:0000256" key="12">
    <source>
        <dbReference type="SAM" id="Phobius"/>
    </source>
</evidence>
<dbReference type="PIRSF" id="PIRSF015921">
    <property type="entry name" value="FA_sphinglp_des"/>
    <property type="match status" value="1"/>
</dbReference>
<keyword evidence="7 12" id="KW-1133">Transmembrane helix</keyword>
<dbReference type="Gene3D" id="3.10.120.10">
    <property type="entry name" value="Cytochrome b5-like heme/steroid binding domain"/>
    <property type="match status" value="1"/>
</dbReference>
<evidence type="ECO:0000313" key="14">
    <source>
        <dbReference type="EMBL" id="NWS47764.1"/>
    </source>
</evidence>
<comment type="caution">
    <text evidence="14">The sequence shown here is derived from an EMBL/GenBank/DDBJ whole genome shotgun (WGS) entry which is preliminary data.</text>
</comment>
<proteinExistence type="inferred from homology"/>
<name>A0A7K5FSA7_PROAR</name>
<evidence type="ECO:0000256" key="3">
    <source>
        <dbReference type="ARBA" id="ARBA00009295"/>
    </source>
</evidence>
<feature type="transmembrane region" description="Helical" evidence="12">
    <location>
        <begin position="131"/>
        <end position="151"/>
    </location>
</feature>
<dbReference type="PRINTS" id="PR00363">
    <property type="entry name" value="CYTOCHROMEB5"/>
</dbReference>
<dbReference type="AlphaFoldDB" id="A0A7K5FSA7"/>
<evidence type="ECO:0000256" key="2">
    <source>
        <dbReference type="ARBA" id="ARBA00005105"/>
    </source>
</evidence>
<evidence type="ECO:0000256" key="6">
    <source>
        <dbReference type="ARBA" id="ARBA00022832"/>
    </source>
</evidence>
<organism evidence="14 15">
    <name type="scientific">Probosciger aterrimus</name>
    <name type="common">Palm cockatoo</name>
    <dbReference type="NCBI Taxonomy" id="141839"/>
    <lineage>
        <taxon>Eukaryota</taxon>
        <taxon>Metazoa</taxon>
        <taxon>Chordata</taxon>
        <taxon>Craniata</taxon>
        <taxon>Vertebrata</taxon>
        <taxon>Euteleostomi</taxon>
        <taxon>Archelosauria</taxon>
        <taxon>Archosauria</taxon>
        <taxon>Dinosauria</taxon>
        <taxon>Saurischia</taxon>
        <taxon>Theropoda</taxon>
        <taxon>Coelurosauria</taxon>
        <taxon>Aves</taxon>
        <taxon>Neognathae</taxon>
        <taxon>Neoaves</taxon>
        <taxon>Telluraves</taxon>
        <taxon>Australaves</taxon>
        <taxon>Psittaciformes</taxon>
        <taxon>Cacatuidae</taxon>
        <taxon>Probosciger</taxon>
    </lineage>
</organism>
<keyword evidence="5 12" id="KW-0812">Transmembrane</keyword>
<dbReference type="UniPathway" id="UPA00658"/>
<dbReference type="InterPro" id="IPR001199">
    <property type="entry name" value="Cyt_B5-like_heme/steroid-bd"/>
</dbReference>
<comment type="similarity">
    <text evidence="3">Belongs to the fatty acid desaturase type 1 family.</text>
</comment>
<evidence type="ECO:0000256" key="4">
    <source>
        <dbReference type="ARBA" id="ARBA00022516"/>
    </source>
</evidence>
<gene>
    <name evidence="14" type="primary">Fads2</name>
    <name evidence="14" type="ORF">PROATE_R02103</name>
</gene>
<dbReference type="SMART" id="SM01117">
    <property type="entry name" value="Cyt-b5"/>
    <property type="match status" value="1"/>
</dbReference>
<dbReference type="Pfam" id="PF00173">
    <property type="entry name" value="Cyt-b5"/>
    <property type="match status" value="1"/>
</dbReference>